<dbReference type="EMBL" id="MTEJ01000326">
    <property type="protein sequence ID" value="OQX04667.1"/>
    <property type="molecule type" value="Genomic_DNA"/>
</dbReference>
<dbReference type="PANTHER" id="PTHR33877">
    <property type="entry name" value="SLL1193 PROTEIN"/>
    <property type="match status" value="1"/>
</dbReference>
<organism evidence="2 3">
    <name type="scientific">Thiothrix lacustris</name>
    <dbReference type="NCBI Taxonomy" id="525917"/>
    <lineage>
        <taxon>Bacteria</taxon>
        <taxon>Pseudomonadati</taxon>
        <taxon>Pseudomonadota</taxon>
        <taxon>Gammaproteobacteria</taxon>
        <taxon>Thiotrichales</taxon>
        <taxon>Thiotrichaceae</taxon>
        <taxon>Thiothrix</taxon>
    </lineage>
</organism>
<keyword evidence="2" id="KW-0255">Endonuclease</keyword>
<evidence type="ECO:0000313" key="3">
    <source>
        <dbReference type="Proteomes" id="UP000192491"/>
    </source>
</evidence>
<dbReference type="Proteomes" id="UP000192491">
    <property type="component" value="Unassembled WGS sequence"/>
</dbReference>
<accession>A0A1Y1QGA5</accession>
<sequence>MISLNQLILRTDVSGMPLEWIHFQTAVKLYYSKQVAYTCGTPILSIRGGTNAITGRISQIELNSIIATHGSKQHLHEHYAPPLNNTLLFRRDDFLCLYCGEHFQEKDLSCDHVHPLVLGGRDHWTNVVTACKHCNSRKGGRTPEQAHMPLLAIPFQPTYAEYIFLQGRNILADQMEFLSAHFPRTSKLRERGRIAGF</sequence>
<dbReference type="Pfam" id="PF14279">
    <property type="entry name" value="HNH_5"/>
    <property type="match status" value="1"/>
</dbReference>
<feature type="domain" description="HNH nuclease" evidence="1">
    <location>
        <begin position="83"/>
        <end position="136"/>
    </location>
</feature>
<proteinExistence type="predicted"/>
<dbReference type="Gene3D" id="1.10.30.50">
    <property type="match status" value="1"/>
</dbReference>
<dbReference type="STRING" id="1123401.GCA_000621325_02352"/>
<dbReference type="InterPro" id="IPR052892">
    <property type="entry name" value="NA-targeting_endonuclease"/>
</dbReference>
<protein>
    <submittedName>
        <fullName evidence="2">HNH endonuclease</fullName>
    </submittedName>
</protein>
<gene>
    <name evidence="2" type="ORF">BWK73_35620</name>
</gene>
<dbReference type="PANTHER" id="PTHR33877:SF2">
    <property type="entry name" value="OS07G0170200 PROTEIN"/>
    <property type="match status" value="1"/>
</dbReference>
<dbReference type="SMART" id="SM00507">
    <property type="entry name" value="HNHc"/>
    <property type="match status" value="1"/>
</dbReference>
<comment type="caution">
    <text evidence="2">The sequence shown here is derived from an EMBL/GenBank/DDBJ whole genome shotgun (WGS) entry which is preliminary data.</text>
</comment>
<keyword evidence="2" id="KW-0378">Hydrolase</keyword>
<dbReference type="CDD" id="cd00085">
    <property type="entry name" value="HNHc"/>
    <property type="match status" value="1"/>
</dbReference>
<reference evidence="2 3" key="1">
    <citation type="submission" date="2017-01" db="EMBL/GenBank/DDBJ databases">
        <title>Novel large sulfur bacteria in the metagenomes of groundwater-fed chemosynthetic microbial mats in the Lake Huron basin.</title>
        <authorList>
            <person name="Sharrar A.M."/>
            <person name="Flood B.E."/>
            <person name="Bailey J.V."/>
            <person name="Jones D.S."/>
            <person name="Biddanda B."/>
            <person name="Ruberg S.A."/>
            <person name="Marcus D.N."/>
            <person name="Dick G.J."/>
        </authorList>
    </citation>
    <scope>NUCLEOTIDE SEQUENCE [LARGE SCALE GENOMIC DNA]</scope>
    <source>
        <strain evidence="2">A8</strain>
    </source>
</reference>
<dbReference type="InterPro" id="IPR029471">
    <property type="entry name" value="HNH_5"/>
</dbReference>
<dbReference type="InterPro" id="IPR003615">
    <property type="entry name" value="HNH_nuc"/>
</dbReference>
<evidence type="ECO:0000259" key="1">
    <source>
        <dbReference type="SMART" id="SM00507"/>
    </source>
</evidence>
<keyword evidence="2" id="KW-0540">Nuclease</keyword>
<evidence type="ECO:0000313" key="2">
    <source>
        <dbReference type="EMBL" id="OQX04667.1"/>
    </source>
</evidence>
<dbReference type="AlphaFoldDB" id="A0A1Y1QGA5"/>
<dbReference type="GO" id="GO:0004519">
    <property type="term" value="F:endonuclease activity"/>
    <property type="evidence" value="ECO:0007669"/>
    <property type="project" value="UniProtKB-KW"/>
</dbReference>
<name>A0A1Y1QGA5_9GAMM</name>
<dbReference type="eggNOG" id="COG1403">
    <property type="taxonomic scope" value="Bacteria"/>
</dbReference>